<dbReference type="EMBL" id="CAOJ01002190">
    <property type="protein sequence ID" value="CCO27654.1"/>
    <property type="molecule type" value="Genomic_DNA"/>
</dbReference>
<gene>
    <name evidence="2" type="ORF">BN14_01640</name>
</gene>
<organism evidence="2 3">
    <name type="scientific">Thanatephorus cucumeris (strain AG1-IB / isolate 7/3/14)</name>
    <name type="common">Lettuce bottom rot fungus</name>
    <name type="synonym">Rhizoctonia solani</name>
    <dbReference type="NCBI Taxonomy" id="1108050"/>
    <lineage>
        <taxon>Eukaryota</taxon>
        <taxon>Fungi</taxon>
        <taxon>Dikarya</taxon>
        <taxon>Basidiomycota</taxon>
        <taxon>Agaricomycotina</taxon>
        <taxon>Agaricomycetes</taxon>
        <taxon>Cantharellales</taxon>
        <taxon>Ceratobasidiaceae</taxon>
        <taxon>Rhizoctonia</taxon>
        <taxon>Rhizoctonia solani AG-1</taxon>
    </lineage>
</organism>
<dbReference type="InterPro" id="IPR036188">
    <property type="entry name" value="FAD/NAD-bd_sf"/>
</dbReference>
<dbReference type="Proteomes" id="UP000012065">
    <property type="component" value="Unassembled WGS sequence"/>
</dbReference>
<dbReference type="GO" id="GO:0005737">
    <property type="term" value="C:cytoplasm"/>
    <property type="evidence" value="ECO:0007669"/>
    <property type="project" value="TreeGrafter"/>
</dbReference>
<feature type="domain" description="FAD dependent oxidoreductase" evidence="1">
    <location>
        <begin position="64"/>
        <end position="193"/>
    </location>
</feature>
<dbReference type="PANTHER" id="PTHR13847:SF260">
    <property type="entry name" value="FAD DEPENDENT OXIDOREDUCTASE DOMAIN-CONTAINING PROTEIN"/>
    <property type="match status" value="1"/>
</dbReference>
<dbReference type="Gene3D" id="3.30.9.10">
    <property type="entry name" value="D-Amino Acid Oxidase, subunit A, domain 2"/>
    <property type="match status" value="1"/>
</dbReference>
<comment type="caution">
    <text evidence="2">The sequence shown here is derived from an EMBL/GenBank/DDBJ whole genome shotgun (WGS) entry which is preliminary data.</text>
</comment>
<dbReference type="AlphaFoldDB" id="M5BLG9"/>
<evidence type="ECO:0000259" key="1">
    <source>
        <dbReference type="Pfam" id="PF01266"/>
    </source>
</evidence>
<protein>
    <recommendedName>
        <fullName evidence="1">FAD dependent oxidoreductase domain-containing protein</fullName>
    </recommendedName>
</protein>
<accession>M5BLG9</accession>
<dbReference type="PANTHER" id="PTHR13847">
    <property type="entry name" value="SARCOSINE DEHYDROGENASE-RELATED"/>
    <property type="match status" value="1"/>
</dbReference>
<dbReference type="SUPFAM" id="SSF51905">
    <property type="entry name" value="FAD/NAD(P)-binding domain"/>
    <property type="match status" value="1"/>
</dbReference>
<dbReference type="HOGENOM" id="CLU_1373031_0_0_1"/>
<proteinExistence type="predicted"/>
<sequence>MDTSALPVPLNYDNNVVETFNQSSPRISPLPAPNPTKSFWLDSEASANPLGQVGSASPLPEAADIVIIGSGITGCSTAYHLSQLFRRSGERRNQSVVILEARDFCSGATGKCRNGGHLTATTVHDFQQRVDTHGVEEALRDVALERHTVTSVVEILDKNPRTAEEVDLVRGGHVSLLFTPAEIEAARNDIEAATKAVWT</sequence>
<evidence type="ECO:0000313" key="2">
    <source>
        <dbReference type="EMBL" id="CCO27654.1"/>
    </source>
</evidence>
<evidence type="ECO:0000313" key="3">
    <source>
        <dbReference type="Proteomes" id="UP000012065"/>
    </source>
</evidence>
<dbReference type="Gene3D" id="3.50.50.60">
    <property type="entry name" value="FAD/NAD(P)-binding domain"/>
    <property type="match status" value="1"/>
</dbReference>
<dbReference type="Pfam" id="PF01266">
    <property type="entry name" value="DAO"/>
    <property type="match status" value="1"/>
</dbReference>
<dbReference type="InterPro" id="IPR006076">
    <property type="entry name" value="FAD-dep_OxRdtase"/>
</dbReference>
<name>M5BLG9_THACB</name>
<reference evidence="2 3" key="1">
    <citation type="journal article" date="2013" name="J. Biotechnol.">
        <title>Establishment and interpretation of the genome sequence of the phytopathogenic fungus Rhizoctonia solani AG1-IB isolate 7/3/14.</title>
        <authorList>
            <person name="Wibberg D.W."/>
            <person name="Jelonek L.J."/>
            <person name="Rupp O.R."/>
            <person name="Hennig M.H."/>
            <person name="Eikmeyer F.E."/>
            <person name="Goesmann A.G."/>
            <person name="Hartmann A.H."/>
            <person name="Borriss R.B."/>
            <person name="Grosch R.G."/>
            <person name="Puehler A.P."/>
            <person name="Schlueter A.S."/>
        </authorList>
    </citation>
    <scope>NUCLEOTIDE SEQUENCE [LARGE SCALE GENOMIC DNA]</scope>
    <source>
        <strain evidence="3">AG1-IB / isolate 7/3/14</strain>
    </source>
</reference>